<dbReference type="Proteomes" id="UP000607653">
    <property type="component" value="Unassembled WGS sequence"/>
</dbReference>
<dbReference type="AlphaFoldDB" id="A0A823A0A4"/>
<evidence type="ECO:0000313" key="2">
    <source>
        <dbReference type="Proteomes" id="UP000607653"/>
    </source>
</evidence>
<proteinExistence type="predicted"/>
<evidence type="ECO:0000313" key="1">
    <source>
        <dbReference type="EMBL" id="DAD48486.1"/>
    </source>
</evidence>
<reference evidence="1 2" key="1">
    <citation type="journal article" date="2020" name="Mol. Biol. Evol.">
        <title>Distinct Expression and Methylation Patterns for Genes with Different Fates following a Single Whole-Genome Duplication in Flowering Plants.</title>
        <authorList>
            <person name="Shi T."/>
            <person name="Rahmani R.S."/>
            <person name="Gugger P.F."/>
            <person name="Wang M."/>
            <person name="Li H."/>
            <person name="Zhang Y."/>
            <person name="Li Z."/>
            <person name="Wang Q."/>
            <person name="Van de Peer Y."/>
            <person name="Marchal K."/>
            <person name="Chen J."/>
        </authorList>
    </citation>
    <scope>NUCLEOTIDE SEQUENCE [LARGE SCALE GENOMIC DNA]</scope>
    <source>
        <tissue evidence="1">Leaf</tissue>
    </source>
</reference>
<gene>
    <name evidence="1" type="ORF">HUJ06_018423</name>
</gene>
<organism evidence="1 2">
    <name type="scientific">Nelumbo nucifera</name>
    <name type="common">Sacred lotus</name>
    <dbReference type="NCBI Taxonomy" id="4432"/>
    <lineage>
        <taxon>Eukaryota</taxon>
        <taxon>Viridiplantae</taxon>
        <taxon>Streptophyta</taxon>
        <taxon>Embryophyta</taxon>
        <taxon>Tracheophyta</taxon>
        <taxon>Spermatophyta</taxon>
        <taxon>Magnoliopsida</taxon>
        <taxon>Proteales</taxon>
        <taxon>Nelumbonaceae</taxon>
        <taxon>Nelumbo</taxon>
    </lineage>
</organism>
<accession>A0A823A0A4</accession>
<keyword evidence="2" id="KW-1185">Reference proteome</keyword>
<sequence>MKNLMGVLEGGSIPALSNIEEALKAEQKGTSWYCKEEEEIRT</sequence>
<protein>
    <submittedName>
        <fullName evidence="1">Uncharacterized protein</fullName>
    </submittedName>
</protein>
<comment type="caution">
    <text evidence="1">The sequence shown here is derived from an EMBL/GenBank/DDBJ whole genome shotgun (WGS) entry which is preliminary data.</text>
</comment>
<dbReference type="EMBL" id="DUZY01000008">
    <property type="protein sequence ID" value="DAD48486.1"/>
    <property type="molecule type" value="Genomic_DNA"/>
</dbReference>
<name>A0A823A0A4_NELNU</name>